<dbReference type="PANTHER" id="PTHR43471:SF1">
    <property type="entry name" value="ABC TRANSPORTER PERMEASE PROTEIN NOSY-RELATED"/>
    <property type="match status" value="1"/>
</dbReference>
<dbReference type="Pfam" id="PF12679">
    <property type="entry name" value="ABC2_membrane_2"/>
    <property type="match status" value="1"/>
</dbReference>
<dbReference type="OrthoDB" id="86287at2157"/>
<evidence type="ECO:0000313" key="2">
    <source>
        <dbReference type="EMBL" id="TKR25766.1"/>
    </source>
</evidence>
<dbReference type="PANTHER" id="PTHR43471">
    <property type="entry name" value="ABC TRANSPORTER PERMEASE"/>
    <property type="match status" value="1"/>
</dbReference>
<organism evidence="2 3">
    <name type="scientific">Natronomonas salsuginis</name>
    <dbReference type="NCBI Taxonomy" id="2217661"/>
    <lineage>
        <taxon>Archaea</taxon>
        <taxon>Methanobacteriati</taxon>
        <taxon>Methanobacteriota</taxon>
        <taxon>Stenosarchaea group</taxon>
        <taxon>Halobacteria</taxon>
        <taxon>Halobacteriales</taxon>
        <taxon>Natronomonadaceae</taxon>
        <taxon>Natronomonas</taxon>
    </lineage>
</organism>
<protein>
    <submittedName>
        <fullName evidence="2">ABC transporter permease</fullName>
    </submittedName>
</protein>
<dbReference type="RefSeq" id="WP_137276773.1">
    <property type="nucleotide sequence ID" value="NZ_QKNX01000003.1"/>
</dbReference>
<proteinExistence type="predicted"/>
<evidence type="ECO:0000313" key="3">
    <source>
        <dbReference type="Proteomes" id="UP000308037"/>
    </source>
</evidence>
<reference evidence="2 3" key="1">
    <citation type="submission" date="2019-04" db="EMBL/GenBank/DDBJ databases">
        <title>Natronomonas sp. F20-122 a newhaloarchaeon isolated from a saline saltern of Isla Bacuta, Huelva, Spain.</title>
        <authorList>
            <person name="Duran-Viseras A."/>
            <person name="Sanchez-Porro C."/>
            <person name="Ventosa A."/>
        </authorList>
    </citation>
    <scope>NUCLEOTIDE SEQUENCE [LARGE SCALE GENOMIC DNA]</scope>
    <source>
        <strain evidence="2 3">F20-122</strain>
    </source>
</reference>
<feature type="transmembrane region" description="Helical" evidence="1">
    <location>
        <begin position="103"/>
        <end position="129"/>
    </location>
</feature>
<feature type="transmembrane region" description="Helical" evidence="1">
    <location>
        <begin position="21"/>
        <end position="43"/>
    </location>
</feature>
<feature type="transmembrane region" description="Helical" evidence="1">
    <location>
        <begin position="141"/>
        <end position="162"/>
    </location>
</feature>
<keyword evidence="3" id="KW-1185">Reference proteome</keyword>
<feature type="transmembrane region" description="Helical" evidence="1">
    <location>
        <begin position="253"/>
        <end position="274"/>
    </location>
</feature>
<comment type="caution">
    <text evidence="2">The sequence shown here is derived from an EMBL/GenBank/DDBJ whole genome shotgun (WGS) entry which is preliminary data.</text>
</comment>
<feature type="transmembrane region" description="Helical" evidence="1">
    <location>
        <begin position="174"/>
        <end position="195"/>
    </location>
</feature>
<keyword evidence="1" id="KW-0812">Transmembrane</keyword>
<keyword evidence="1" id="KW-1133">Transmembrane helix</keyword>
<gene>
    <name evidence="2" type="ORF">DM868_10195</name>
</gene>
<evidence type="ECO:0000256" key="1">
    <source>
        <dbReference type="SAM" id="Phobius"/>
    </source>
</evidence>
<feature type="transmembrane region" description="Helical" evidence="1">
    <location>
        <begin position="49"/>
        <end position="73"/>
    </location>
</feature>
<keyword evidence="1" id="KW-0472">Membrane</keyword>
<sequence length="279" mass="29893">MSWLAVAKKDFSDAIRSRLMLAVAVIFVAFTGGGIALGSAFGIESGAVVVLILQVLLSGMSIFIPLIAIGIAYQSIAGERESGSLKLLLSLPNSRLDVVIGKFLGRLGVLSVAVVIGFVSMLLATAITFEGDIQADVILTFMLAVLLLTIVFVSIAVSVSAFSDSTFSAAIGGFGLFVVFQFAWGGLVFLARYVVNGFETPAFGAQAPEWAQVLFVVNPMTGWQQATAWLLRRVSEDQSTQQQAADAFYLEPWFGFVVLAFWIVVPLVVGYLRFDSVDL</sequence>
<dbReference type="AlphaFoldDB" id="A0A4U5JC16"/>
<accession>A0A4U5JC16</accession>
<dbReference type="GO" id="GO:0005886">
    <property type="term" value="C:plasma membrane"/>
    <property type="evidence" value="ECO:0007669"/>
    <property type="project" value="UniProtKB-SubCell"/>
</dbReference>
<name>A0A4U5JC16_9EURY</name>
<dbReference type="GO" id="GO:0140359">
    <property type="term" value="F:ABC-type transporter activity"/>
    <property type="evidence" value="ECO:0007669"/>
    <property type="project" value="InterPro"/>
</dbReference>
<dbReference type="EMBL" id="QKNX01000003">
    <property type="protein sequence ID" value="TKR25766.1"/>
    <property type="molecule type" value="Genomic_DNA"/>
</dbReference>
<dbReference type="Proteomes" id="UP000308037">
    <property type="component" value="Unassembled WGS sequence"/>
</dbReference>